<evidence type="ECO:0000313" key="6">
    <source>
        <dbReference type="EMBL" id="RKD76204.1"/>
    </source>
</evidence>
<dbReference type="InterPro" id="IPR012349">
    <property type="entry name" value="Split_barrel_FMN-bd"/>
</dbReference>
<keyword evidence="3" id="KW-0288">FMN</keyword>
<dbReference type="SMART" id="SM00903">
    <property type="entry name" value="Flavin_Reduct"/>
    <property type="match status" value="1"/>
</dbReference>
<evidence type="ECO:0000256" key="3">
    <source>
        <dbReference type="ARBA" id="ARBA00022643"/>
    </source>
</evidence>
<comment type="cofactor">
    <cofactor evidence="1">
        <name>FMN</name>
        <dbReference type="ChEBI" id="CHEBI:58210"/>
    </cofactor>
</comment>
<organism evidence="6 7">
    <name type="scientific">Sinobaca qinghaiensis</name>
    <dbReference type="NCBI Taxonomy" id="342944"/>
    <lineage>
        <taxon>Bacteria</taxon>
        <taxon>Bacillati</taxon>
        <taxon>Bacillota</taxon>
        <taxon>Bacilli</taxon>
        <taxon>Bacillales</taxon>
        <taxon>Sporolactobacillaceae</taxon>
        <taxon>Sinobaca</taxon>
    </lineage>
</organism>
<gene>
    <name evidence="6" type="ORF">ATL39_0417</name>
</gene>
<keyword evidence="2" id="KW-0285">Flavoprotein</keyword>
<keyword evidence="7" id="KW-1185">Reference proteome</keyword>
<dbReference type="GO" id="GO:0016646">
    <property type="term" value="F:oxidoreductase activity, acting on the CH-NH group of donors, NAD or NADP as acceptor"/>
    <property type="evidence" value="ECO:0007669"/>
    <property type="project" value="UniProtKB-ARBA"/>
</dbReference>
<dbReference type="EMBL" id="RAPK01000006">
    <property type="protein sequence ID" value="RKD76204.1"/>
    <property type="molecule type" value="Genomic_DNA"/>
</dbReference>
<comment type="caution">
    <text evidence="6">The sequence shown here is derived from an EMBL/GenBank/DDBJ whole genome shotgun (WGS) entry which is preliminary data.</text>
</comment>
<dbReference type="SUPFAM" id="SSF50475">
    <property type="entry name" value="FMN-binding split barrel"/>
    <property type="match status" value="1"/>
</dbReference>
<evidence type="ECO:0000256" key="4">
    <source>
        <dbReference type="ARBA" id="ARBA00038054"/>
    </source>
</evidence>
<dbReference type="Proteomes" id="UP000285120">
    <property type="component" value="Unassembled WGS sequence"/>
</dbReference>
<dbReference type="PANTHER" id="PTHR33798:SF5">
    <property type="entry name" value="FLAVIN REDUCTASE LIKE DOMAIN-CONTAINING PROTEIN"/>
    <property type="match status" value="1"/>
</dbReference>
<protein>
    <submittedName>
        <fullName evidence="6">Flavin reductase (DIM6/NTAB) family NADH-FMN oxidoreductase RutF</fullName>
    </submittedName>
</protein>
<comment type="similarity">
    <text evidence="4">Belongs to the flavoredoxin family.</text>
</comment>
<dbReference type="InterPro" id="IPR002563">
    <property type="entry name" value="Flavin_Rdtase-like_dom"/>
</dbReference>
<sequence length="206" mass="22828">MPGHDALSFIPEDLNDKDMYKLLIGSIVPRPIAWISSKDKEGVLNLAPFSFFTVASRKPPTLLVSIGPGVNEREGTVKDTLENIRATEEYVINIVPESLGSKMHRSSKSVDSSIDEFEMTGLTKEPSYLVSVPSVKESPIAFECRLSQIIPVGSDHLVLGEVKHVRMNEDVYLGNYKTDIDYWKPLGRLAGDYAGLTDSYPLPQDD</sequence>
<evidence type="ECO:0000256" key="2">
    <source>
        <dbReference type="ARBA" id="ARBA00022630"/>
    </source>
</evidence>
<evidence type="ECO:0000259" key="5">
    <source>
        <dbReference type="SMART" id="SM00903"/>
    </source>
</evidence>
<dbReference type="OrthoDB" id="9794638at2"/>
<proteinExistence type="inferred from homology"/>
<dbReference type="AlphaFoldDB" id="A0A419V7W1"/>
<name>A0A419V7W1_9BACL</name>
<dbReference type="Pfam" id="PF01613">
    <property type="entry name" value="Flavin_Reduct"/>
    <property type="match status" value="1"/>
</dbReference>
<reference evidence="6 7" key="1">
    <citation type="submission" date="2018-09" db="EMBL/GenBank/DDBJ databases">
        <title>Genomic Encyclopedia of Archaeal and Bacterial Type Strains, Phase II (KMG-II): from individual species to whole genera.</title>
        <authorList>
            <person name="Goeker M."/>
        </authorList>
    </citation>
    <scope>NUCLEOTIDE SEQUENCE [LARGE SCALE GENOMIC DNA]</scope>
    <source>
        <strain evidence="6 7">DSM 17008</strain>
    </source>
</reference>
<dbReference type="RefSeq" id="WP_120191617.1">
    <property type="nucleotide sequence ID" value="NZ_RAPK01000006.1"/>
</dbReference>
<accession>A0A419V7W1</accession>
<evidence type="ECO:0000313" key="7">
    <source>
        <dbReference type="Proteomes" id="UP000285120"/>
    </source>
</evidence>
<evidence type="ECO:0000256" key="1">
    <source>
        <dbReference type="ARBA" id="ARBA00001917"/>
    </source>
</evidence>
<dbReference type="PANTHER" id="PTHR33798">
    <property type="entry name" value="FLAVOPROTEIN OXYGENASE"/>
    <property type="match status" value="1"/>
</dbReference>
<feature type="domain" description="Flavin reductase like" evidence="5">
    <location>
        <begin position="25"/>
        <end position="178"/>
    </location>
</feature>
<dbReference type="Gene3D" id="2.30.110.10">
    <property type="entry name" value="Electron Transport, Fmn-binding Protein, Chain A"/>
    <property type="match status" value="1"/>
</dbReference>
<dbReference type="GO" id="GO:0010181">
    <property type="term" value="F:FMN binding"/>
    <property type="evidence" value="ECO:0007669"/>
    <property type="project" value="InterPro"/>
</dbReference>